<dbReference type="RefSeq" id="WP_096893262.1">
    <property type="nucleotide sequence ID" value="NZ_BAOS01000005.1"/>
</dbReference>
<evidence type="ECO:0000259" key="1">
    <source>
        <dbReference type="Pfam" id="PF02108"/>
    </source>
</evidence>
<protein>
    <submittedName>
        <fullName evidence="2">Flagellar biosynthesis/type III secretory system protein</fullName>
    </submittedName>
</protein>
<keyword evidence="2" id="KW-0969">Cilium</keyword>
<reference evidence="3" key="1">
    <citation type="journal article" date="2017" name="Environ. Microbiol. Rep.">
        <title>Genetic Diversity of Marine Anaerobic Ammonium-Oxidizing Bacteria as Revealed by Genomic and Proteomic Analyses of 'Candidatus Scalindua japonica'.</title>
        <authorList>
            <person name="Oshiki M."/>
            <person name="Mizuto K."/>
            <person name="Kimura Z."/>
            <person name="Kindaichi T."/>
            <person name="Satoh H."/>
            <person name="Okabe S."/>
        </authorList>
    </citation>
    <scope>NUCLEOTIDE SEQUENCE [LARGE SCALE GENOMIC DNA]</scope>
    <source>
        <strain evidence="3">husup-a2</strain>
    </source>
</reference>
<dbReference type="OrthoDB" id="89280at203682"/>
<dbReference type="AlphaFoldDB" id="A0A286TVY1"/>
<keyword evidence="2" id="KW-0282">Flagellum</keyword>
<dbReference type="Pfam" id="PF02108">
    <property type="entry name" value="FliH"/>
    <property type="match status" value="1"/>
</dbReference>
<gene>
    <name evidence="2" type="ORF">SCALIN_C05_0132</name>
</gene>
<evidence type="ECO:0000313" key="2">
    <source>
        <dbReference type="EMBL" id="GAX60047.1"/>
    </source>
</evidence>
<keyword evidence="3" id="KW-1185">Reference proteome</keyword>
<proteinExistence type="predicted"/>
<comment type="caution">
    <text evidence="2">The sequence shown here is derived from an EMBL/GenBank/DDBJ whole genome shotgun (WGS) entry which is preliminary data.</text>
</comment>
<sequence>MSTNNVYKLPVVKKSFVLESNYTTVEKEEKRKKKEDEIERLTKESYQRGWDEALEKNREDVALICESMHKAIKDLKQERDSIWSKCEKEIIKLTFAIAKKTVFQEISESNSRIIEKVVSSAINRVKEKKY</sequence>
<dbReference type="EMBL" id="BAOS01000005">
    <property type="protein sequence ID" value="GAX60047.1"/>
    <property type="molecule type" value="Genomic_DNA"/>
</dbReference>
<evidence type="ECO:0000313" key="3">
    <source>
        <dbReference type="Proteomes" id="UP000218542"/>
    </source>
</evidence>
<name>A0A286TVY1_9BACT</name>
<feature type="domain" description="Flagellar assembly protein FliH/Type III secretion system HrpE" evidence="1">
    <location>
        <begin position="65"/>
        <end position="119"/>
    </location>
</feature>
<organism evidence="2 3">
    <name type="scientific">Candidatus Scalindua japonica</name>
    <dbReference type="NCBI Taxonomy" id="1284222"/>
    <lineage>
        <taxon>Bacteria</taxon>
        <taxon>Pseudomonadati</taxon>
        <taxon>Planctomycetota</taxon>
        <taxon>Candidatus Brocadiia</taxon>
        <taxon>Candidatus Brocadiales</taxon>
        <taxon>Candidatus Scalinduaceae</taxon>
        <taxon>Candidatus Scalindua</taxon>
    </lineage>
</organism>
<dbReference type="Proteomes" id="UP000218542">
    <property type="component" value="Unassembled WGS sequence"/>
</dbReference>
<accession>A0A286TVY1</accession>
<keyword evidence="2" id="KW-0966">Cell projection</keyword>
<dbReference type="InterPro" id="IPR018035">
    <property type="entry name" value="Flagellar_FliH/T3SS_HrpE"/>
</dbReference>